<protein>
    <recommendedName>
        <fullName evidence="14">Histidine kinase domain-containing protein</fullName>
    </recommendedName>
</protein>
<evidence type="ECO:0000256" key="11">
    <source>
        <dbReference type="ARBA" id="ARBA00023136"/>
    </source>
</evidence>
<keyword evidence="7" id="KW-0418">Kinase</keyword>
<evidence type="ECO:0000259" key="14">
    <source>
        <dbReference type="PROSITE" id="PS50109"/>
    </source>
</evidence>
<dbReference type="PRINTS" id="PR00344">
    <property type="entry name" value="BCTRLSENSOR"/>
</dbReference>
<dbReference type="PROSITE" id="PS50109">
    <property type="entry name" value="HIS_KIN"/>
    <property type="match status" value="1"/>
</dbReference>
<dbReference type="InterPro" id="IPR017055">
    <property type="entry name" value="Sig_transdc_His_kinase_DctB"/>
</dbReference>
<keyword evidence="12" id="KW-0175">Coiled coil</keyword>
<feature type="transmembrane region" description="Helical" evidence="13">
    <location>
        <begin position="290"/>
        <end position="311"/>
    </location>
</feature>
<keyword evidence="2" id="KW-1003">Cell membrane</keyword>
<dbReference type="Gene3D" id="3.30.450.20">
    <property type="entry name" value="PAS domain"/>
    <property type="match status" value="2"/>
</dbReference>
<keyword evidence="9 13" id="KW-1133">Transmembrane helix</keyword>
<sequence length="586" mass="64333">MQNGQRTKKGGKRRLGWAIAFFVMAIAAAAALFFVALSYFQNAEYQRAENRASLYRSTLVGALGRSEYLPFILSQDPYVIAGAQGKDLLGLNRRLAEFAARANLDAIYLMDKTGLTIAASNYDAPVTFIGQNYGFRPYFKDAMAGKRGEFFGIGATTLQPGYFIAEMVRGARGEALGVIAIKLNLTDLTKAWAAGGEVVFVSNSDGVVVLSSNKDWRYKTLAPISAARRAEIAKERQFASEPLTTLGWKVAGNQRARLNGRDYIYAVTPVLRPGWELHFLSDESRVRERAWFTVIAAAILASLPLMVALFFRAERIRAALDASQADRRQLRSANKKLAREIEERRAAERRLEKAQEELARSSKLAALGQLSASVTHELGQPISAMRNYLAAAEYDTNKKERATTLKRLSEIVIRMVSITNQLRFFASPGDSGLTRIDLRKVWQGALVLIEPDIKVAKIRLDAQLWHSPVMIRGNRLRLEQVLVNLLRNAIAAMIGEKERTLGVNIGVVNGRAVISVSDSGHGLGERSIEQLKEPFHTTRASGDGMGLGLAISAAIVKEHGGVLQAQNNKEGGAVFCVELPLADGEI</sequence>
<evidence type="ECO:0000256" key="13">
    <source>
        <dbReference type="SAM" id="Phobius"/>
    </source>
</evidence>
<dbReference type="SUPFAM" id="SSF47384">
    <property type="entry name" value="Homodimeric domain of signal transducing histidine kinase"/>
    <property type="match status" value="1"/>
</dbReference>
<evidence type="ECO:0000256" key="4">
    <source>
        <dbReference type="ARBA" id="ARBA00022679"/>
    </source>
</evidence>
<evidence type="ECO:0000256" key="6">
    <source>
        <dbReference type="ARBA" id="ARBA00022741"/>
    </source>
</evidence>
<evidence type="ECO:0000256" key="12">
    <source>
        <dbReference type="SAM" id="Coils"/>
    </source>
</evidence>
<evidence type="ECO:0000256" key="5">
    <source>
        <dbReference type="ARBA" id="ARBA00022692"/>
    </source>
</evidence>
<comment type="subcellular location">
    <subcellularLocation>
        <location evidence="1">Cell membrane</location>
        <topology evidence="1">Multi-pass membrane protein</topology>
    </subcellularLocation>
</comment>
<dbReference type="SMART" id="SM00388">
    <property type="entry name" value="HisKA"/>
    <property type="match status" value="1"/>
</dbReference>
<dbReference type="InterPro" id="IPR004358">
    <property type="entry name" value="Sig_transdc_His_kin-like_C"/>
</dbReference>
<keyword evidence="5 13" id="KW-0812">Transmembrane</keyword>
<dbReference type="SUPFAM" id="SSF103190">
    <property type="entry name" value="Sensory domain-like"/>
    <property type="match status" value="1"/>
</dbReference>
<keyword evidence="6" id="KW-0547">Nucleotide-binding</keyword>
<feature type="coiled-coil region" evidence="12">
    <location>
        <begin position="313"/>
        <end position="364"/>
    </location>
</feature>
<dbReference type="AlphaFoldDB" id="A0A3B0TXG4"/>
<dbReference type="SMART" id="SM00387">
    <property type="entry name" value="HATPase_c"/>
    <property type="match status" value="1"/>
</dbReference>
<dbReference type="SUPFAM" id="SSF55874">
    <property type="entry name" value="ATPase domain of HSP90 chaperone/DNA topoisomerase II/histidine kinase"/>
    <property type="match status" value="1"/>
</dbReference>
<evidence type="ECO:0000313" key="15">
    <source>
        <dbReference type="EMBL" id="VAW18127.1"/>
    </source>
</evidence>
<dbReference type="Pfam" id="PF02518">
    <property type="entry name" value="HATPase_c"/>
    <property type="match status" value="1"/>
</dbReference>
<dbReference type="InterPro" id="IPR033479">
    <property type="entry name" value="dCache_1"/>
</dbReference>
<keyword evidence="3" id="KW-0597">Phosphoprotein</keyword>
<dbReference type="GO" id="GO:0005886">
    <property type="term" value="C:plasma membrane"/>
    <property type="evidence" value="ECO:0007669"/>
    <property type="project" value="UniProtKB-SubCell"/>
</dbReference>
<accession>A0A3B0TXG4</accession>
<dbReference type="CDD" id="cd12914">
    <property type="entry name" value="PDC1_DGC_like"/>
    <property type="match status" value="1"/>
</dbReference>
<dbReference type="Gene3D" id="6.10.250.3020">
    <property type="match status" value="1"/>
</dbReference>
<evidence type="ECO:0000256" key="9">
    <source>
        <dbReference type="ARBA" id="ARBA00022989"/>
    </source>
</evidence>
<keyword evidence="4" id="KW-0808">Transferase</keyword>
<dbReference type="InterPro" id="IPR003661">
    <property type="entry name" value="HisK_dim/P_dom"/>
</dbReference>
<dbReference type="PANTHER" id="PTHR43065">
    <property type="entry name" value="SENSOR HISTIDINE KINASE"/>
    <property type="match status" value="1"/>
</dbReference>
<dbReference type="Pfam" id="PF00512">
    <property type="entry name" value="HisKA"/>
    <property type="match status" value="1"/>
</dbReference>
<proteinExistence type="predicted"/>
<dbReference type="CDD" id="cd00082">
    <property type="entry name" value="HisKA"/>
    <property type="match status" value="1"/>
</dbReference>
<evidence type="ECO:0000256" key="2">
    <source>
        <dbReference type="ARBA" id="ARBA00022475"/>
    </source>
</evidence>
<dbReference type="InterPro" id="IPR036097">
    <property type="entry name" value="HisK_dim/P_sf"/>
</dbReference>
<dbReference type="GO" id="GO:0000155">
    <property type="term" value="F:phosphorelay sensor kinase activity"/>
    <property type="evidence" value="ECO:0007669"/>
    <property type="project" value="InterPro"/>
</dbReference>
<dbReference type="InterPro" id="IPR003594">
    <property type="entry name" value="HATPase_dom"/>
</dbReference>
<reference evidence="15" key="1">
    <citation type="submission" date="2018-06" db="EMBL/GenBank/DDBJ databases">
        <authorList>
            <person name="Zhirakovskaya E."/>
        </authorList>
    </citation>
    <scope>NUCLEOTIDE SEQUENCE</scope>
</reference>
<dbReference type="GO" id="GO:0005524">
    <property type="term" value="F:ATP binding"/>
    <property type="evidence" value="ECO:0007669"/>
    <property type="project" value="UniProtKB-KW"/>
</dbReference>
<dbReference type="PANTHER" id="PTHR43065:SF46">
    <property type="entry name" value="C4-DICARBOXYLATE TRANSPORT SENSOR PROTEIN DCTB"/>
    <property type="match status" value="1"/>
</dbReference>
<dbReference type="PIRSF" id="PIRSF036431">
    <property type="entry name" value="STHK_DctB"/>
    <property type="match status" value="1"/>
</dbReference>
<dbReference type="InterPro" id="IPR005467">
    <property type="entry name" value="His_kinase_dom"/>
</dbReference>
<evidence type="ECO:0000256" key="7">
    <source>
        <dbReference type="ARBA" id="ARBA00022777"/>
    </source>
</evidence>
<dbReference type="Pfam" id="PF02743">
    <property type="entry name" value="dCache_1"/>
    <property type="match status" value="1"/>
</dbReference>
<dbReference type="EMBL" id="UOEO01000084">
    <property type="protein sequence ID" value="VAW18127.1"/>
    <property type="molecule type" value="Genomic_DNA"/>
</dbReference>
<gene>
    <name evidence="15" type="ORF">MNBD_ALPHA12-2339</name>
</gene>
<keyword evidence="10" id="KW-0902">Two-component regulatory system</keyword>
<dbReference type="InterPro" id="IPR029151">
    <property type="entry name" value="Sensor-like_sf"/>
</dbReference>
<name>A0A3B0TXG4_9ZZZZ</name>
<evidence type="ECO:0000256" key="3">
    <source>
        <dbReference type="ARBA" id="ARBA00022553"/>
    </source>
</evidence>
<dbReference type="Gene3D" id="3.30.565.10">
    <property type="entry name" value="Histidine kinase-like ATPase, C-terminal domain"/>
    <property type="match status" value="1"/>
</dbReference>
<organism evidence="15">
    <name type="scientific">hydrothermal vent metagenome</name>
    <dbReference type="NCBI Taxonomy" id="652676"/>
    <lineage>
        <taxon>unclassified sequences</taxon>
        <taxon>metagenomes</taxon>
        <taxon>ecological metagenomes</taxon>
    </lineage>
</organism>
<keyword evidence="8" id="KW-0067">ATP-binding</keyword>
<dbReference type="InterPro" id="IPR036890">
    <property type="entry name" value="HATPase_C_sf"/>
</dbReference>
<dbReference type="Gene3D" id="1.10.287.130">
    <property type="match status" value="1"/>
</dbReference>
<evidence type="ECO:0000256" key="1">
    <source>
        <dbReference type="ARBA" id="ARBA00004651"/>
    </source>
</evidence>
<evidence type="ECO:0000256" key="10">
    <source>
        <dbReference type="ARBA" id="ARBA00023012"/>
    </source>
</evidence>
<feature type="domain" description="Histidine kinase" evidence="14">
    <location>
        <begin position="373"/>
        <end position="583"/>
    </location>
</feature>
<evidence type="ECO:0000256" key="8">
    <source>
        <dbReference type="ARBA" id="ARBA00022840"/>
    </source>
</evidence>
<feature type="transmembrane region" description="Helical" evidence="13">
    <location>
        <begin position="15"/>
        <end position="40"/>
    </location>
</feature>
<keyword evidence="11 13" id="KW-0472">Membrane</keyword>